<reference evidence="1" key="2">
    <citation type="journal article" date="2022" name="New Phytol.">
        <title>Evolutionary transition to the ectomycorrhizal habit in the genomes of a hyperdiverse lineage of mushroom-forming fungi.</title>
        <authorList>
            <person name="Looney B."/>
            <person name="Miyauchi S."/>
            <person name="Morin E."/>
            <person name="Drula E."/>
            <person name="Courty P.E."/>
            <person name="Kohler A."/>
            <person name="Kuo A."/>
            <person name="LaButti K."/>
            <person name="Pangilinan J."/>
            <person name="Lipzen A."/>
            <person name="Riley R."/>
            <person name="Andreopoulos W."/>
            <person name="He G."/>
            <person name="Johnson J."/>
            <person name="Nolan M."/>
            <person name="Tritt A."/>
            <person name="Barry K.W."/>
            <person name="Grigoriev I.V."/>
            <person name="Nagy L.G."/>
            <person name="Hibbett D."/>
            <person name="Henrissat B."/>
            <person name="Matheny P.B."/>
            <person name="Labbe J."/>
            <person name="Martin F.M."/>
        </authorList>
    </citation>
    <scope>NUCLEOTIDE SEQUENCE</scope>
    <source>
        <strain evidence="1">EC-137</strain>
    </source>
</reference>
<dbReference type="EMBL" id="MU273493">
    <property type="protein sequence ID" value="KAI0034841.1"/>
    <property type="molecule type" value="Genomic_DNA"/>
</dbReference>
<gene>
    <name evidence="1" type="ORF">K488DRAFT_44552</name>
</gene>
<proteinExistence type="predicted"/>
<sequence length="280" mass="29444">MAQAVTPKRVLVLHGYTQNASIFGKRIGALRKTLGKSVELVFVDAPVILRPADLVETFGSTADLGAAEATPDADDPALTPRAWWKTDASRTRTGGLLESVEVLRDILKAGRFDGVFGFSQGAAMAAILAALLERPHLFPPFLIDGAAPHPPFTFCIAASGFKPAGEFAARVFEGGYETPTLHVIGRNDVIVIEERSRSLVDVSKNARVEMHDGGHFVPSKANWRNFFKLYLLDPLGNVPGPSELPASGAATPAGNGIATPSGTATPAEVAEPAPAGKAAL</sequence>
<comment type="caution">
    <text evidence="1">The sequence shown here is derived from an EMBL/GenBank/DDBJ whole genome shotgun (WGS) entry which is preliminary data.</text>
</comment>
<protein>
    <submittedName>
        <fullName evidence="1">FSH1-domain-containing protein</fullName>
    </submittedName>
</protein>
<accession>A0ACB8QSI1</accession>
<name>A0ACB8QSI1_9AGAM</name>
<keyword evidence="2" id="KW-1185">Reference proteome</keyword>
<evidence type="ECO:0000313" key="2">
    <source>
        <dbReference type="Proteomes" id="UP000814128"/>
    </source>
</evidence>
<organism evidence="1 2">
    <name type="scientific">Vararia minispora EC-137</name>
    <dbReference type="NCBI Taxonomy" id="1314806"/>
    <lineage>
        <taxon>Eukaryota</taxon>
        <taxon>Fungi</taxon>
        <taxon>Dikarya</taxon>
        <taxon>Basidiomycota</taxon>
        <taxon>Agaricomycotina</taxon>
        <taxon>Agaricomycetes</taxon>
        <taxon>Russulales</taxon>
        <taxon>Lachnocladiaceae</taxon>
        <taxon>Vararia</taxon>
    </lineage>
</organism>
<evidence type="ECO:0000313" key="1">
    <source>
        <dbReference type="EMBL" id="KAI0034841.1"/>
    </source>
</evidence>
<dbReference type="Proteomes" id="UP000814128">
    <property type="component" value="Unassembled WGS sequence"/>
</dbReference>
<reference evidence="1" key="1">
    <citation type="submission" date="2021-02" db="EMBL/GenBank/DDBJ databases">
        <authorList>
            <consortium name="DOE Joint Genome Institute"/>
            <person name="Ahrendt S."/>
            <person name="Looney B.P."/>
            <person name="Miyauchi S."/>
            <person name="Morin E."/>
            <person name="Drula E."/>
            <person name="Courty P.E."/>
            <person name="Chicoki N."/>
            <person name="Fauchery L."/>
            <person name="Kohler A."/>
            <person name="Kuo A."/>
            <person name="Labutti K."/>
            <person name="Pangilinan J."/>
            <person name="Lipzen A."/>
            <person name="Riley R."/>
            <person name="Andreopoulos W."/>
            <person name="He G."/>
            <person name="Johnson J."/>
            <person name="Barry K.W."/>
            <person name="Grigoriev I.V."/>
            <person name="Nagy L."/>
            <person name="Hibbett D."/>
            <person name="Henrissat B."/>
            <person name="Matheny P.B."/>
            <person name="Labbe J."/>
            <person name="Martin F."/>
        </authorList>
    </citation>
    <scope>NUCLEOTIDE SEQUENCE</scope>
    <source>
        <strain evidence="1">EC-137</strain>
    </source>
</reference>